<keyword evidence="2" id="KW-1185">Reference proteome</keyword>
<dbReference type="Proteomes" id="UP001195965">
    <property type="component" value="Chromosome"/>
</dbReference>
<dbReference type="EMBL" id="CP127526">
    <property type="protein sequence ID" value="XRI73444.1"/>
    <property type="molecule type" value="Genomic_DNA"/>
</dbReference>
<name>A0ACD5HEZ8_9PROT</name>
<evidence type="ECO:0000313" key="1">
    <source>
        <dbReference type="EMBL" id="XRI73444.1"/>
    </source>
</evidence>
<accession>A0ACD5HEZ8</accession>
<proteinExistence type="predicted"/>
<protein>
    <submittedName>
        <fullName evidence="1">Uncharacterized protein</fullName>
    </submittedName>
</protein>
<organism evidence="1 2">
    <name type="scientific">Acidithiobacillus montserratensis</name>
    <dbReference type="NCBI Taxonomy" id="2729135"/>
    <lineage>
        <taxon>Bacteria</taxon>
        <taxon>Pseudomonadati</taxon>
        <taxon>Pseudomonadota</taxon>
        <taxon>Acidithiobacillia</taxon>
        <taxon>Acidithiobacillales</taxon>
        <taxon>Acidithiobacillaceae</taxon>
        <taxon>Acidithiobacillus</taxon>
    </lineage>
</organism>
<reference evidence="1 2" key="1">
    <citation type="journal article" date="2021" name="ISME J.">
        <title>Genomic evolution of the class Acidithiobacillia: deep-branching Proteobacteria living in extreme acidic conditions.</title>
        <authorList>
            <person name="Moya-Beltran A."/>
            <person name="Beard S."/>
            <person name="Rojas-Villalobos C."/>
            <person name="Issotta F."/>
            <person name="Gallardo Y."/>
            <person name="Ulloa R."/>
            <person name="Giaveno A."/>
            <person name="Degli Esposti M."/>
            <person name="Johnson D.B."/>
            <person name="Quatrini R."/>
        </authorList>
    </citation>
    <scope>NUCLEOTIDE SEQUENCE [LARGE SCALE GENOMIC DNA]</scope>
    <source>
        <strain evidence="1 2">GG1-14</strain>
    </source>
</reference>
<sequence>MAKYSGLQPGNPHQITRKQHIFPAKSIERFCVNNAVDVWLVKQSKKIRVNQRNPIFTGNRIWDHATERGSYGVEAEFQKIADSCVDDKRDHLGKDECEIVSAFYGLLLSRQEVLDTPRSPAVVHGVTGWDRSNYQDEMEYIESQGGHTICQVDGVAILDGRQINGFSVFTGMDRFLLENPGLEWVMAHAPSGMEFVVPDRFSSSMNGVLQHYAAIPITPGIALIAPTVFPYPRNLTVGHINVMNSIAKKMSRAYYFASNLVALL</sequence>
<gene>
    <name evidence="1" type="ORF">HHS34_013530</name>
</gene>
<evidence type="ECO:0000313" key="2">
    <source>
        <dbReference type="Proteomes" id="UP001195965"/>
    </source>
</evidence>